<feature type="transmembrane region" description="Helical" evidence="1">
    <location>
        <begin position="21"/>
        <end position="36"/>
    </location>
</feature>
<evidence type="ECO:0000313" key="3">
    <source>
        <dbReference type="Proteomes" id="UP000029493"/>
    </source>
</evidence>
<proteinExistence type="predicted"/>
<keyword evidence="3" id="KW-1185">Reference proteome</keyword>
<dbReference type="AlphaFoldDB" id="A0A089WPP4"/>
<dbReference type="Proteomes" id="UP000029493">
    <property type="component" value="Chromosome"/>
</dbReference>
<dbReference type="GeneID" id="33052496"/>
<evidence type="ECO:0000256" key="1">
    <source>
        <dbReference type="SAM" id="Phobius"/>
    </source>
</evidence>
<reference evidence="2 3" key="1">
    <citation type="submission" date="2014-09" db="EMBL/GenBank/DDBJ databases">
        <authorList>
            <person name="Chan K.-G."/>
        </authorList>
    </citation>
    <scope>NUCLEOTIDE SEQUENCE [LARGE SCALE GENOMIC DNA]</scope>
    <source>
        <strain evidence="2 3">ND07</strain>
    </source>
</reference>
<accession>A0A089WPP4</accession>
<sequence>MHFGRRLQAFRLWFNPKRRRWAGLTLIAMAVAAMFLNPGSRWGLLLGAGIYWFVTSLPPFIGGRR</sequence>
<evidence type="ECO:0000313" key="2">
    <source>
        <dbReference type="EMBL" id="AIR90551.1"/>
    </source>
</evidence>
<protein>
    <submittedName>
        <fullName evidence="2">Uncharacterized protein</fullName>
    </submittedName>
</protein>
<feature type="transmembrane region" description="Helical" evidence="1">
    <location>
        <begin position="42"/>
        <end position="61"/>
    </location>
</feature>
<gene>
    <name evidence="2" type="ORF">LK03_15225</name>
</gene>
<keyword evidence="1" id="KW-1133">Transmembrane helix</keyword>
<keyword evidence="1" id="KW-0812">Transmembrane</keyword>
<keyword evidence="1" id="KW-0472">Membrane</keyword>
<organism evidence="2 3">
    <name type="scientific">Pseudomonas cremoricolorata</name>
    <dbReference type="NCBI Taxonomy" id="157783"/>
    <lineage>
        <taxon>Bacteria</taxon>
        <taxon>Pseudomonadati</taxon>
        <taxon>Pseudomonadota</taxon>
        <taxon>Gammaproteobacteria</taxon>
        <taxon>Pseudomonadales</taxon>
        <taxon>Pseudomonadaceae</taxon>
        <taxon>Pseudomonas</taxon>
    </lineage>
</organism>
<dbReference type="KEGG" id="psw:LK03_15225"/>
<name>A0A089WPP4_9PSED</name>
<dbReference type="EMBL" id="CP009455">
    <property type="protein sequence ID" value="AIR90551.1"/>
    <property type="molecule type" value="Genomic_DNA"/>
</dbReference>